<reference evidence="5" key="1">
    <citation type="submission" date="2010-02" db="EMBL/GenBank/DDBJ databases">
        <title>Complete sequence of Aciduliprofundum boonei T469.</title>
        <authorList>
            <consortium name="US DOE Joint Genome Institute"/>
            <person name="Lucas S."/>
            <person name="Copeland A."/>
            <person name="Lapidus A."/>
            <person name="Cheng J.-F."/>
            <person name="Bruce D."/>
            <person name="Goodwin L."/>
            <person name="Pitluck S."/>
            <person name="Saunders E."/>
            <person name="Detter J.C."/>
            <person name="Han C."/>
            <person name="Tapia R."/>
            <person name="Land M."/>
            <person name="Hauser L."/>
            <person name="Kyrpides N."/>
            <person name="Mikhailova N."/>
            <person name="Flores G."/>
            <person name="Reysenbach A.-L."/>
            <person name="Woyke T."/>
        </authorList>
    </citation>
    <scope>NUCLEOTIDE SEQUENCE</scope>
    <source>
        <strain evidence="5">T469</strain>
    </source>
</reference>
<organism evidence="5 6">
    <name type="scientific">Aciduliprofundum boonei (strain DSM 19572 / T469)</name>
    <dbReference type="NCBI Taxonomy" id="439481"/>
    <lineage>
        <taxon>Archaea</taxon>
        <taxon>Methanobacteriati</taxon>
        <taxon>Thermoplasmatota</taxon>
        <taxon>DHVE2 group</taxon>
        <taxon>Candidatus Aciduliprofundum</taxon>
    </lineage>
</organism>
<keyword evidence="2" id="KW-0328">Glycosyltransferase</keyword>
<dbReference type="CAZy" id="GT2">
    <property type="family name" value="Glycosyltransferase Family 2"/>
</dbReference>
<dbReference type="Pfam" id="PF00535">
    <property type="entry name" value="Glycos_transf_2"/>
    <property type="match status" value="2"/>
</dbReference>
<dbReference type="Gene3D" id="3.90.550.10">
    <property type="entry name" value="Spore Coat Polysaccharide Biosynthesis Protein SpsA, Chain A"/>
    <property type="match status" value="1"/>
</dbReference>
<dbReference type="RefSeq" id="WP_008084375.1">
    <property type="nucleotide sequence ID" value="NC_013926.1"/>
</dbReference>
<evidence type="ECO:0000313" key="5">
    <source>
        <dbReference type="EMBL" id="ADD08062.1"/>
    </source>
</evidence>
<gene>
    <name evidence="5" type="ordered locus">Aboo_0250</name>
</gene>
<evidence type="ECO:0000313" key="6">
    <source>
        <dbReference type="Proteomes" id="UP000001400"/>
    </source>
</evidence>
<dbReference type="GeneID" id="8827192"/>
<dbReference type="InterPro" id="IPR001173">
    <property type="entry name" value="Glyco_trans_2-like"/>
</dbReference>
<evidence type="ECO:0000256" key="1">
    <source>
        <dbReference type="ARBA" id="ARBA00006739"/>
    </source>
</evidence>
<keyword evidence="3 5" id="KW-0808">Transferase</keyword>
<dbReference type="SUPFAM" id="SSF53448">
    <property type="entry name" value="Nucleotide-diphospho-sugar transferases"/>
    <property type="match status" value="1"/>
</dbReference>
<name>B5IDI7_ACIB4</name>
<dbReference type="Proteomes" id="UP000001400">
    <property type="component" value="Chromosome"/>
</dbReference>
<dbReference type="OrthoDB" id="46222at2157"/>
<dbReference type="GO" id="GO:0016757">
    <property type="term" value="F:glycosyltransferase activity"/>
    <property type="evidence" value="ECO:0007669"/>
    <property type="project" value="UniProtKB-KW"/>
</dbReference>
<dbReference type="STRING" id="439481.Aboo_0250"/>
<evidence type="ECO:0000256" key="3">
    <source>
        <dbReference type="ARBA" id="ARBA00022679"/>
    </source>
</evidence>
<evidence type="ECO:0000256" key="2">
    <source>
        <dbReference type="ARBA" id="ARBA00022676"/>
    </source>
</evidence>
<keyword evidence="6" id="KW-1185">Reference proteome</keyword>
<dbReference type="PANTHER" id="PTHR43179:SF12">
    <property type="entry name" value="GALACTOFURANOSYLTRANSFERASE GLFT2"/>
    <property type="match status" value="1"/>
</dbReference>
<evidence type="ECO:0000259" key="4">
    <source>
        <dbReference type="Pfam" id="PF00535"/>
    </source>
</evidence>
<dbReference type="KEGG" id="abi:Aboo_0250"/>
<dbReference type="EMBL" id="CP001941">
    <property type="protein sequence ID" value="ADD08062.1"/>
    <property type="molecule type" value="Genomic_DNA"/>
</dbReference>
<accession>B5IDI7</accession>
<dbReference type="CDD" id="cd04186">
    <property type="entry name" value="GT_2_like_c"/>
    <property type="match status" value="1"/>
</dbReference>
<feature type="domain" description="Glycosyltransferase 2-like" evidence="4">
    <location>
        <begin position="96"/>
        <end position="232"/>
    </location>
</feature>
<feature type="domain" description="Glycosyltransferase 2-like" evidence="4">
    <location>
        <begin position="12"/>
        <end position="69"/>
    </location>
</feature>
<protein>
    <submittedName>
        <fullName evidence="5">Glycosyl transferase family 2</fullName>
    </submittedName>
</protein>
<dbReference type="PANTHER" id="PTHR43179">
    <property type="entry name" value="RHAMNOSYLTRANSFERASE WBBL"/>
    <property type="match status" value="1"/>
</dbReference>
<sequence length="344" mass="40136">MTNKRLRKPKVSIIILNWNGWRDTIECLESVYQLDYPNYDVVVVDNASTDDSIQKIKKYAKGGLPVKSKFFNYNPTIKPISVFEIDENGFNYFNLKEYERINPNKRMIVIKNHQNYGYAGGNNIGIEFALHYLNPEYIYILNNDVVVEKNNLKELVKVFSIDTKIGFVSPIQLYYDKPEIVNNTGAEIIFSKAKSTHLNNGINISKVHISTKEIPSLSGAAMLVKKEVFKKVGVLNDFFFLYWEETEFIFRAKKFGYKAYMCGRTKIWHKVSVSTKKINLTVLYFDNRNRIIVSKQYAKNKELFLLCLYLIYEIIKFALSSIVKYHSIKRFFVYIHGIFSGLIF</sequence>
<dbReference type="InterPro" id="IPR029044">
    <property type="entry name" value="Nucleotide-diphossugar_trans"/>
</dbReference>
<dbReference type="AlphaFoldDB" id="B5IDI7"/>
<comment type="similarity">
    <text evidence="1">Belongs to the glycosyltransferase 2 family.</text>
</comment>
<dbReference type="eggNOG" id="arCOG01383">
    <property type="taxonomic scope" value="Archaea"/>
</dbReference>
<dbReference type="HOGENOM" id="CLU_023845_4_1_2"/>
<proteinExistence type="inferred from homology"/>